<dbReference type="EMBL" id="QGMY01000006">
    <property type="protein sequence ID" value="PWR72790.1"/>
    <property type="molecule type" value="Genomic_DNA"/>
</dbReference>
<dbReference type="AlphaFoldDB" id="A0A2V2N2E1"/>
<dbReference type="InterPro" id="IPR007381">
    <property type="entry name" value="CheF1/F2"/>
</dbReference>
<evidence type="ECO:0000313" key="2">
    <source>
        <dbReference type="Proteomes" id="UP000245657"/>
    </source>
</evidence>
<dbReference type="PANTHER" id="PTHR42201:SF1">
    <property type="entry name" value="TAXIS PROTEIN"/>
    <property type="match status" value="1"/>
</dbReference>
<dbReference type="Proteomes" id="UP000245657">
    <property type="component" value="Unassembled WGS sequence"/>
</dbReference>
<dbReference type="RefSeq" id="WP_109968302.1">
    <property type="nucleotide sequence ID" value="NZ_CP176093.1"/>
</dbReference>
<dbReference type="OrthoDB" id="227825at2157"/>
<evidence type="ECO:0008006" key="3">
    <source>
        <dbReference type="Google" id="ProtNLM"/>
    </source>
</evidence>
<dbReference type="Pfam" id="PF04283">
    <property type="entry name" value="CheF-arch"/>
    <property type="match status" value="1"/>
</dbReference>
<dbReference type="GO" id="GO:0006935">
    <property type="term" value="P:chemotaxis"/>
    <property type="evidence" value="ECO:0007669"/>
    <property type="project" value="InterPro"/>
</dbReference>
<protein>
    <recommendedName>
        <fullName evidence="3">Chemotaxis signal transduction system protein F from archaea</fullName>
    </recommendedName>
</protein>
<reference evidence="1 2" key="1">
    <citation type="submission" date="2018-05" db="EMBL/GenBank/DDBJ databases">
        <title>Draft genome of Methanospirillum lacunae Ki8-1.</title>
        <authorList>
            <person name="Dueholm M.S."/>
            <person name="Nielsen P.H."/>
            <person name="Bakmann L.F."/>
            <person name="Otzen D.E."/>
        </authorList>
    </citation>
    <scope>NUCLEOTIDE SEQUENCE [LARGE SCALE GENOMIC DNA]</scope>
    <source>
        <strain evidence="1 2">Ki8-1</strain>
    </source>
</reference>
<dbReference type="GeneID" id="97548507"/>
<evidence type="ECO:0000313" key="1">
    <source>
        <dbReference type="EMBL" id="PWR72790.1"/>
    </source>
</evidence>
<dbReference type="PANTHER" id="PTHR42201">
    <property type="entry name" value="TAXIS PROTEIN"/>
    <property type="match status" value="1"/>
</dbReference>
<proteinExistence type="predicted"/>
<organism evidence="1 2">
    <name type="scientific">Methanospirillum lacunae</name>
    <dbReference type="NCBI Taxonomy" id="668570"/>
    <lineage>
        <taxon>Archaea</taxon>
        <taxon>Methanobacteriati</taxon>
        <taxon>Methanobacteriota</taxon>
        <taxon>Stenosarchaea group</taxon>
        <taxon>Methanomicrobia</taxon>
        <taxon>Methanomicrobiales</taxon>
        <taxon>Methanospirillaceae</taxon>
        <taxon>Methanospirillum</taxon>
    </lineage>
</organism>
<gene>
    <name evidence="1" type="ORF">DK846_07515</name>
</gene>
<sequence>MAEVPVKLEKGGSWVTSKIEIAKDSLILKDPYNLEISFRSIVDLQLRGQVDILIVTGADKSEKTYKIASVEKVLQVLNKKIIMACNAYRLMAHFMSPAIRGGVLVTNAKWEKGAIAVLKTGIWFVSQEKMICVPLKEVASLELTKRELQHKKLDVVKVDHLENSEVVTSFVLCPLSTLQVLYNFLRDATKDMDMKGSELDQLDAQTAQVAMLIYSGMDTKSIENMLSLSAKELDVIYDTLLKLKLVDVVMIRKEVQLTPKGVRYITDALKPPA</sequence>
<comment type="caution">
    <text evidence="1">The sequence shown here is derived from an EMBL/GenBank/DDBJ whole genome shotgun (WGS) entry which is preliminary data.</text>
</comment>
<name>A0A2V2N2E1_9EURY</name>
<accession>A0A2V2N2E1</accession>
<keyword evidence="2" id="KW-1185">Reference proteome</keyword>